<dbReference type="EMBL" id="JAUDZG010000001">
    <property type="protein sequence ID" value="KAK3311552.1"/>
    <property type="molecule type" value="Genomic_DNA"/>
</dbReference>
<feature type="compositionally biased region" description="Polar residues" evidence="1">
    <location>
        <begin position="1"/>
        <end position="13"/>
    </location>
</feature>
<dbReference type="AlphaFoldDB" id="A0AAJ0M7C8"/>
<sequence length="865" mass="95020">MDRQSSGSLQETNLGDPHNANDRVDSVRDLAKHVSPENIEKMLDSLSPSVPADSGAAKKEITTAIFRRLLATEPTAALRRLVHDDAALVPDPTERQYVLLFLDHNIDWDIAATPVAQVAQKPAAFEGILAEHHQRVTEHLQRLQLLNSKTSTPEAVSALAAVDMAGPADFARMSLTSFQEATKFVLSSEVAAETHSNGVGAAMQYQHMLVSMMQAARGTGLQGIDGPTQVKERFPMMQEAASTRGLNINLETLFGSNDMCECDDCTTVYSPASYYTSVNTAGKASSIRGTILEKLFRRRPDLGHIQLTCENTNVVLPPSRASQKDTIQAFNVGTKTTTEELLTQPQNTNPEAYRVLASAVYPSSKLPYDAPMDSIPLRRKSHDIESTLDRAVAAESLGLTQEEYVILTKEAFSPRGQSVSLDQYQKEIGVQPVHAHYGYPSEAALLDDDRNRRTGLMFVKAQFVPRTQIEYATLVDVVQTKFVNPWWPDGSDLQIMESLRHSYRFLQGLVDTERTGNARYSEVVADLSNSQLLLDKTVPNWQDDVLGGGGGGGWFGRNFDRLGELIVLDASQGPQLEGYGEIWVLFTGLGWADSERVGTLHPDVSITDTSGNMTGQVRDDGRAMTVGTPRPWPQQIPTNSDPNDPFNLKELSKISIAYPYGGMEAAPLDHLLAFWGQIPTVGDDSVYSQLFFRFDLLSYEETSEIFDPDAKGRYFSGERSKSLTAHLPVVMAALGMTAEDIQSPQFAELNDTLNLESLSFLYRHNLLAGVLDIPARDVGGFIRVFEPITGSPWTSAVSAVGMVEAWNTLQKSGFGYRHLRLPGPPCSAAMLELVDGLRAIEAAHPDIGADNPKSVETLYLKPWQQ</sequence>
<evidence type="ECO:0000313" key="3">
    <source>
        <dbReference type="Proteomes" id="UP001273166"/>
    </source>
</evidence>
<evidence type="ECO:0000313" key="2">
    <source>
        <dbReference type="EMBL" id="KAK3311552.1"/>
    </source>
</evidence>
<evidence type="ECO:0000256" key="1">
    <source>
        <dbReference type="SAM" id="MobiDB-lite"/>
    </source>
</evidence>
<gene>
    <name evidence="2" type="ORF">B0T15DRAFT_549162</name>
</gene>
<dbReference type="RefSeq" id="XP_062727332.1">
    <property type="nucleotide sequence ID" value="XM_062870210.1"/>
</dbReference>
<dbReference type="Proteomes" id="UP001273166">
    <property type="component" value="Unassembled WGS sequence"/>
</dbReference>
<dbReference type="GeneID" id="87889039"/>
<accession>A0AAJ0M7C8</accession>
<protein>
    <submittedName>
        <fullName evidence="2">Uncharacterized protein</fullName>
    </submittedName>
</protein>
<comment type="caution">
    <text evidence="2">The sequence shown here is derived from an EMBL/GenBank/DDBJ whole genome shotgun (WGS) entry which is preliminary data.</text>
</comment>
<proteinExistence type="predicted"/>
<organism evidence="2 3">
    <name type="scientific">Chaetomium strumarium</name>
    <dbReference type="NCBI Taxonomy" id="1170767"/>
    <lineage>
        <taxon>Eukaryota</taxon>
        <taxon>Fungi</taxon>
        <taxon>Dikarya</taxon>
        <taxon>Ascomycota</taxon>
        <taxon>Pezizomycotina</taxon>
        <taxon>Sordariomycetes</taxon>
        <taxon>Sordariomycetidae</taxon>
        <taxon>Sordariales</taxon>
        <taxon>Chaetomiaceae</taxon>
        <taxon>Chaetomium</taxon>
    </lineage>
</organism>
<feature type="region of interest" description="Disordered" evidence="1">
    <location>
        <begin position="1"/>
        <end position="25"/>
    </location>
</feature>
<keyword evidence="3" id="KW-1185">Reference proteome</keyword>
<name>A0AAJ0M7C8_9PEZI</name>
<reference evidence="2" key="2">
    <citation type="submission" date="2023-06" db="EMBL/GenBank/DDBJ databases">
        <authorList>
            <consortium name="Lawrence Berkeley National Laboratory"/>
            <person name="Mondo S.J."/>
            <person name="Hensen N."/>
            <person name="Bonometti L."/>
            <person name="Westerberg I."/>
            <person name="Brannstrom I.O."/>
            <person name="Guillou S."/>
            <person name="Cros-Aarteil S."/>
            <person name="Calhoun S."/>
            <person name="Haridas S."/>
            <person name="Kuo A."/>
            <person name="Pangilinan J."/>
            <person name="Riley R."/>
            <person name="Labutti K."/>
            <person name="Andreopoulos B."/>
            <person name="Lipzen A."/>
            <person name="Chen C."/>
            <person name="Yanf M."/>
            <person name="Daum C."/>
            <person name="Ng V."/>
            <person name="Clum A."/>
            <person name="Steindorff A."/>
            <person name="Ohm R."/>
            <person name="Martin F."/>
            <person name="Silar P."/>
            <person name="Natvig D."/>
            <person name="Lalanne C."/>
            <person name="Gautier V."/>
            <person name="Ament-Velasquez S.L."/>
            <person name="Kruys A."/>
            <person name="Hutchinson M.I."/>
            <person name="Powell A.J."/>
            <person name="Barry K."/>
            <person name="Miller A.N."/>
            <person name="Grigoriev I.V."/>
            <person name="Debuchy R."/>
            <person name="Gladieux P."/>
            <person name="Thoren M.H."/>
            <person name="Johannesson H."/>
        </authorList>
    </citation>
    <scope>NUCLEOTIDE SEQUENCE</scope>
    <source>
        <strain evidence="2">CBS 333.67</strain>
    </source>
</reference>
<reference evidence="2" key="1">
    <citation type="journal article" date="2023" name="Mol. Phylogenet. Evol.">
        <title>Genome-scale phylogeny and comparative genomics of the fungal order Sordariales.</title>
        <authorList>
            <person name="Hensen N."/>
            <person name="Bonometti L."/>
            <person name="Westerberg I."/>
            <person name="Brannstrom I.O."/>
            <person name="Guillou S."/>
            <person name="Cros-Aarteil S."/>
            <person name="Calhoun S."/>
            <person name="Haridas S."/>
            <person name="Kuo A."/>
            <person name="Mondo S."/>
            <person name="Pangilinan J."/>
            <person name="Riley R."/>
            <person name="LaButti K."/>
            <person name="Andreopoulos B."/>
            <person name="Lipzen A."/>
            <person name="Chen C."/>
            <person name="Yan M."/>
            <person name="Daum C."/>
            <person name="Ng V."/>
            <person name="Clum A."/>
            <person name="Steindorff A."/>
            <person name="Ohm R.A."/>
            <person name="Martin F."/>
            <person name="Silar P."/>
            <person name="Natvig D.O."/>
            <person name="Lalanne C."/>
            <person name="Gautier V."/>
            <person name="Ament-Velasquez S.L."/>
            <person name="Kruys A."/>
            <person name="Hutchinson M.I."/>
            <person name="Powell A.J."/>
            <person name="Barry K."/>
            <person name="Miller A.N."/>
            <person name="Grigoriev I.V."/>
            <person name="Debuchy R."/>
            <person name="Gladieux P."/>
            <person name="Hiltunen Thoren M."/>
            <person name="Johannesson H."/>
        </authorList>
    </citation>
    <scope>NUCLEOTIDE SEQUENCE</scope>
    <source>
        <strain evidence="2">CBS 333.67</strain>
    </source>
</reference>